<name>A0A8U0I0Q1_9EURY</name>
<keyword evidence="2" id="KW-0614">Plasmid</keyword>
<dbReference type="InterPro" id="IPR006311">
    <property type="entry name" value="TAT_signal"/>
</dbReference>
<dbReference type="AlphaFoldDB" id="A0A8U0I0Q1"/>
<dbReference type="KEGG" id="halx:M0R89_20495"/>
<dbReference type="RefSeq" id="WP_248652883.1">
    <property type="nucleotide sequence ID" value="NZ_CP096661.1"/>
</dbReference>
<dbReference type="Gene3D" id="2.160.20.10">
    <property type="entry name" value="Single-stranded right-handed beta-helix, Pectin lyase-like"/>
    <property type="match status" value="1"/>
</dbReference>
<reference evidence="2 3" key="1">
    <citation type="submission" date="2022-04" db="EMBL/GenBank/DDBJ databases">
        <title>Diverse halophilic archaea isolated from saline environments.</title>
        <authorList>
            <person name="Cui H.-L."/>
        </authorList>
    </citation>
    <scope>NUCLEOTIDE SEQUENCE [LARGE SCALE GENOMIC DNA]</scope>
    <source>
        <strain evidence="2 3">XZYJT49</strain>
        <plasmid evidence="2 3">unnamed2</plasmid>
    </source>
</reference>
<evidence type="ECO:0000313" key="3">
    <source>
        <dbReference type="Proteomes" id="UP000830729"/>
    </source>
</evidence>
<sequence length="519" mass="54496">MSPEDDTPKQSSRRRFLATAVATATAATATSSAVTGSKATAPGELSSRGAALSSEYDTVVDVTEAGADDTGNEPINSVLNRLCNDGATDTLLRFPPGTYAMDEMFRLVAYDRVGFVGDDATVVPTADFDDSAPWLFRLGVLADPGRDLLFEGFTFDFTAPDTGMRALEAQVTDGLAVRDVNVVGFHDGGTLGPAMFDVLDPDGWGTVERFRAPDGGAYSANTDGNIAVGPTGVLVSPYHRGTLRLRDLEVGGFPDNGLYADTPDGRVLVEGGRYRNSNVASVRVAGDGSRVRGTRIEVTHNRPEDVNQRGLRLDAGADLRVENVGIELTRPNGYALSVQDEVESARIEGVNVAVADRPNTAMVVAPTANRVTVADSEIHLGGGGYALAAFGDAPGPVVARNLSVYGWATGGAGRPAVLCHRDHCEFHDLAVYQPGEDRRAIDVRGDDCLVSGGTYMASDTPLYNTGSRTRFEGVTADSWGDSPALYLLDGDGVEVVDCDLSGGVRTGGGTFATRSGNST</sequence>
<evidence type="ECO:0000313" key="2">
    <source>
        <dbReference type="EMBL" id="UPV76850.1"/>
    </source>
</evidence>
<gene>
    <name evidence="2" type="ORF">M0R89_20495</name>
</gene>
<dbReference type="InterPro" id="IPR011050">
    <property type="entry name" value="Pectin_lyase_fold/virulence"/>
</dbReference>
<geneLocation type="plasmid" evidence="2 3">
    <name>unnamed2</name>
</geneLocation>
<evidence type="ECO:0000256" key="1">
    <source>
        <dbReference type="SAM" id="MobiDB-lite"/>
    </source>
</evidence>
<organism evidence="2 3">
    <name type="scientific">Halorussus limi</name>
    <dbReference type="NCBI Taxonomy" id="2938695"/>
    <lineage>
        <taxon>Archaea</taxon>
        <taxon>Methanobacteriati</taxon>
        <taxon>Methanobacteriota</taxon>
        <taxon>Stenosarchaea group</taxon>
        <taxon>Halobacteria</taxon>
        <taxon>Halobacteriales</taxon>
        <taxon>Haladaptataceae</taxon>
        <taxon>Halorussus</taxon>
    </lineage>
</organism>
<dbReference type="InterPro" id="IPR012334">
    <property type="entry name" value="Pectin_lyas_fold"/>
</dbReference>
<accession>A0A8U0I0Q1</accession>
<dbReference type="Proteomes" id="UP000830729">
    <property type="component" value="Plasmid unnamed2"/>
</dbReference>
<feature type="region of interest" description="Disordered" evidence="1">
    <location>
        <begin position="29"/>
        <end position="49"/>
    </location>
</feature>
<feature type="compositionally biased region" description="Low complexity" evidence="1">
    <location>
        <begin position="29"/>
        <end position="41"/>
    </location>
</feature>
<keyword evidence="3" id="KW-1185">Reference proteome</keyword>
<dbReference type="PROSITE" id="PS51318">
    <property type="entry name" value="TAT"/>
    <property type="match status" value="1"/>
</dbReference>
<dbReference type="GeneID" id="72187632"/>
<protein>
    <submittedName>
        <fullName evidence="2">Right-handed parallel beta-helix repeat-containing protein</fullName>
    </submittedName>
</protein>
<proteinExistence type="predicted"/>
<dbReference type="SUPFAM" id="SSF51126">
    <property type="entry name" value="Pectin lyase-like"/>
    <property type="match status" value="1"/>
</dbReference>
<dbReference type="EMBL" id="CP096661">
    <property type="protein sequence ID" value="UPV76850.1"/>
    <property type="molecule type" value="Genomic_DNA"/>
</dbReference>